<dbReference type="Pfam" id="PF04255">
    <property type="entry name" value="DUF433"/>
    <property type="match status" value="1"/>
</dbReference>
<evidence type="ECO:0000313" key="2">
    <source>
        <dbReference type="EMBL" id="PSR20020.1"/>
    </source>
</evidence>
<gene>
    <name evidence="2" type="ORF">C7B45_16940</name>
</gene>
<feature type="domain" description="Putative antitoxin VapB45-like DNA-binding HTH" evidence="1">
    <location>
        <begin position="32"/>
        <end position="108"/>
    </location>
</feature>
<dbReference type="AlphaFoldDB" id="A0A2T2WCR9"/>
<sequence length="255" mass="28679">MKAHELATWPTLIFERRLWVSSDRLKLKATIPLYTIHDLGRMLNIPVSTLGQWIHGDSESTGDVLVTHMPVKRGSRQPSIPFIGLAEAFVLAAFRRAGVPMQRIRPALTVLAQTIGLEHALASRRLFTDGAEILYDMSQQSHVGSVLREGIQHLVIVRNGQQVFRDIVAEYLHCITWDSDGYPEVIRLPAYSRADVIVDMTRAFGQPIVQQHAIRVQDILDRFVAGEDLHTIAEDYGLAQDVVEEIVRVASRWAS</sequence>
<dbReference type="EMBL" id="PXYV01000095">
    <property type="protein sequence ID" value="PSR20020.1"/>
    <property type="molecule type" value="Genomic_DNA"/>
</dbReference>
<comment type="caution">
    <text evidence="2">The sequence shown here is derived from an EMBL/GenBank/DDBJ whole genome shotgun (WGS) entry which is preliminary data.</text>
</comment>
<protein>
    <submittedName>
        <fullName evidence="2">DUF433 domain-containing protein</fullName>
    </submittedName>
</protein>
<organism evidence="2 3">
    <name type="scientific">Sulfobacillus acidophilus</name>
    <dbReference type="NCBI Taxonomy" id="53633"/>
    <lineage>
        <taxon>Bacteria</taxon>
        <taxon>Bacillati</taxon>
        <taxon>Bacillota</taxon>
        <taxon>Clostridia</taxon>
        <taxon>Eubacteriales</taxon>
        <taxon>Clostridiales Family XVII. Incertae Sedis</taxon>
        <taxon>Sulfobacillus</taxon>
    </lineage>
</organism>
<evidence type="ECO:0000259" key="1">
    <source>
        <dbReference type="Pfam" id="PF21321"/>
    </source>
</evidence>
<accession>A0A2T2WCR9</accession>
<evidence type="ECO:0000313" key="3">
    <source>
        <dbReference type="Proteomes" id="UP000241848"/>
    </source>
</evidence>
<reference evidence="2 3" key="1">
    <citation type="journal article" date="2014" name="BMC Genomics">
        <title>Comparison of environmental and isolate Sulfobacillus genomes reveals diverse carbon, sulfur, nitrogen, and hydrogen metabolisms.</title>
        <authorList>
            <person name="Justice N.B."/>
            <person name="Norman A."/>
            <person name="Brown C.T."/>
            <person name="Singh A."/>
            <person name="Thomas B.C."/>
            <person name="Banfield J.F."/>
        </authorList>
    </citation>
    <scope>NUCLEOTIDE SEQUENCE [LARGE SCALE GENOMIC DNA]</scope>
    <source>
        <strain evidence="2">AMDSBA3</strain>
    </source>
</reference>
<dbReference type="InterPro" id="IPR007367">
    <property type="entry name" value="DUF433"/>
</dbReference>
<proteinExistence type="predicted"/>
<dbReference type="Proteomes" id="UP000241848">
    <property type="component" value="Unassembled WGS sequence"/>
</dbReference>
<dbReference type="Pfam" id="PF21321">
    <property type="entry name" value="HTH_66"/>
    <property type="match status" value="1"/>
</dbReference>
<dbReference type="InterPro" id="IPR048708">
    <property type="entry name" value="VapB45-like_HTH"/>
</dbReference>
<name>A0A2T2WCR9_9FIRM</name>